<dbReference type="RefSeq" id="XP_030984851.1">
    <property type="nucleotide sequence ID" value="XM_031123076.1"/>
</dbReference>
<dbReference type="KEGG" id="pgri:PgNI_03020"/>
<proteinExistence type="predicted"/>
<reference evidence="3" key="1">
    <citation type="journal article" date="2019" name="Mol. Biol. Evol.">
        <title>Blast fungal genomes show frequent chromosomal changes, gene gains and losses, and effector gene turnover.</title>
        <authorList>
            <person name="Gomez Luciano L.B."/>
            <person name="Jason Tsai I."/>
            <person name="Chuma I."/>
            <person name="Tosa Y."/>
            <person name="Chen Y.H."/>
            <person name="Li J.Y."/>
            <person name="Li M.Y."/>
            <person name="Jade Lu M.Y."/>
            <person name="Nakayashiki H."/>
            <person name="Li W.H."/>
        </authorList>
    </citation>
    <scope>NUCLEOTIDE SEQUENCE</scope>
    <source>
        <strain evidence="3">NI907</strain>
    </source>
</reference>
<name>A0A6P8BCK2_PYRGI</name>
<accession>A0A6P8BCK2</accession>
<reference evidence="3" key="2">
    <citation type="submission" date="2019-10" db="EMBL/GenBank/DDBJ databases">
        <authorList>
            <consortium name="NCBI Genome Project"/>
        </authorList>
    </citation>
    <scope>NUCLEOTIDE SEQUENCE</scope>
    <source>
        <strain evidence="3">NI907</strain>
    </source>
</reference>
<protein>
    <submittedName>
        <fullName evidence="3">Uncharacterized protein</fullName>
    </submittedName>
</protein>
<dbReference type="Proteomes" id="UP000515153">
    <property type="component" value="Unplaced"/>
</dbReference>
<evidence type="ECO:0000313" key="3">
    <source>
        <dbReference type="RefSeq" id="XP_030984851.1"/>
    </source>
</evidence>
<gene>
    <name evidence="3" type="ORF">PgNI_03020</name>
</gene>
<evidence type="ECO:0000256" key="1">
    <source>
        <dbReference type="SAM" id="MobiDB-lite"/>
    </source>
</evidence>
<sequence>MVPLEIMSSEPKDDEMWSSIFATVCGRNLNHDMESRNEVSSGVLFGSRRRVSNYTESAPQLHFDENLSAPTKDQQPHLCVGKLSAGGNPP</sequence>
<keyword evidence="2" id="KW-1185">Reference proteome</keyword>
<feature type="region of interest" description="Disordered" evidence="1">
    <location>
        <begin position="63"/>
        <end position="90"/>
    </location>
</feature>
<organism evidence="2 3">
    <name type="scientific">Pyricularia grisea</name>
    <name type="common">Crabgrass-specific blast fungus</name>
    <name type="synonym">Magnaporthe grisea</name>
    <dbReference type="NCBI Taxonomy" id="148305"/>
    <lineage>
        <taxon>Eukaryota</taxon>
        <taxon>Fungi</taxon>
        <taxon>Dikarya</taxon>
        <taxon>Ascomycota</taxon>
        <taxon>Pezizomycotina</taxon>
        <taxon>Sordariomycetes</taxon>
        <taxon>Sordariomycetidae</taxon>
        <taxon>Magnaporthales</taxon>
        <taxon>Pyriculariaceae</taxon>
        <taxon>Pyricularia</taxon>
    </lineage>
</organism>
<dbReference type="GeneID" id="41957987"/>
<dbReference type="AlphaFoldDB" id="A0A6P8BCK2"/>
<reference evidence="3" key="3">
    <citation type="submission" date="2025-08" db="UniProtKB">
        <authorList>
            <consortium name="RefSeq"/>
        </authorList>
    </citation>
    <scope>IDENTIFICATION</scope>
    <source>
        <strain evidence="3">NI907</strain>
    </source>
</reference>
<evidence type="ECO:0000313" key="2">
    <source>
        <dbReference type="Proteomes" id="UP000515153"/>
    </source>
</evidence>